<proteinExistence type="predicted"/>
<feature type="transmembrane region" description="Helical" evidence="1">
    <location>
        <begin position="164"/>
        <end position="188"/>
    </location>
</feature>
<evidence type="ECO:0000313" key="3">
    <source>
        <dbReference type="Proteomes" id="UP001150217"/>
    </source>
</evidence>
<keyword evidence="1" id="KW-0812">Transmembrane</keyword>
<comment type="caution">
    <text evidence="2">The sequence shown here is derived from an EMBL/GenBank/DDBJ whole genome shotgun (WGS) entry which is preliminary data.</text>
</comment>
<reference evidence="2" key="1">
    <citation type="submission" date="2022-08" db="EMBL/GenBank/DDBJ databases">
        <title>A Global Phylogenomic Analysis of the Shiitake Genus Lentinula.</title>
        <authorList>
            <consortium name="DOE Joint Genome Institute"/>
            <person name="Sierra-Patev S."/>
            <person name="Min B."/>
            <person name="Naranjo-Ortiz M."/>
            <person name="Looney B."/>
            <person name="Konkel Z."/>
            <person name="Slot J.C."/>
            <person name="Sakamoto Y."/>
            <person name="Steenwyk J.L."/>
            <person name="Rokas A."/>
            <person name="Carro J."/>
            <person name="Camarero S."/>
            <person name="Ferreira P."/>
            <person name="Molpeceres G."/>
            <person name="Ruiz-Duenas F.J."/>
            <person name="Serrano A."/>
            <person name="Henrissat B."/>
            <person name="Drula E."/>
            <person name="Hughes K.W."/>
            <person name="Mata J.L."/>
            <person name="Ishikawa N.K."/>
            <person name="Vargas-Isla R."/>
            <person name="Ushijima S."/>
            <person name="Smith C.A."/>
            <person name="Ahrendt S."/>
            <person name="Andreopoulos W."/>
            <person name="He G."/>
            <person name="Labutti K."/>
            <person name="Lipzen A."/>
            <person name="Ng V."/>
            <person name="Riley R."/>
            <person name="Sandor L."/>
            <person name="Barry K."/>
            <person name="Martinez A.T."/>
            <person name="Xiao Y."/>
            <person name="Gibbons J.G."/>
            <person name="Terashima K."/>
            <person name="Grigoriev I.V."/>
            <person name="Hibbett D.S."/>
        </authorList>
    </citation>
    <scope>NUCLEOTIDE SEQUENCE</scope>
    <source>
        <strain evidence="2">RHP3577 ss4</strain>
    </source>
</reference>
<gene>
    <name evidence="2" type="ORF">C8R41DRAFT_241204</name>
</gene>
<dbReference type="Proteomes" id="UP001150217">
    <property type="component" value="Unassembled WGS sequence"/>
</dbReference>
<evidence type="ECO:0008006" key="4">
    <source>
        <dbReference type="Google" id="ProtNLM"/>
    </source>
</evidence>
<feature type="transmembrane region" description="Helical" evidence="1">
    <location>
        <begin position="261"/>
        <end position="287"/>
    </location>
</feature>
<dbReference type="EMBL" id="JANVFT010000024">
    <property type="protein sequence ID" value="KAJ4496984.1"/>
    <property type="molecule type" value="Genomic_DNA"/>
</dbReference>
<protein>
    <recommendedName>
        <fullName evidence="4">Transmembrane protein</fullName>
    </recommendedName>
</protein>
<keyword evidence="3" id="KW-1185">Reference proteome</keyword>
<evidence type="ECO:0000313" key="2">
    <source>
        <dbReference type="EMBL" id="KAJ4496984.1"/>
    </source>
</evidence>
<evidence type="ECO:0000256" key="1">
    <source>
        <dbReference type="SAM" id="Phobius"/>
    </source>
</evidence>
<accession>A0ABQ8VKQ3</accession>
<sequence length="480" mass="53862">MERGNTHHGTTYTNDFILPHSHVGITDNLPQTNSGTNRSSLSSTLSRLVQQCWLLLFFRLPALYHSQMLEVATSSGIGTADLHLMSTTFSALWRHELPPSLVAKNNVIAISPHLVQFKASWELLVDDLLQEWKMFNLISALVQTSISVLLSLDNQAGSDPITRTGVLLSFTCAGISLLCGSFCVLQFGSMRRMPKAAKWMQEAHKSDQLVWWNCWIMLAIPATWLAWSISLLMATIMTYTWRNTTQNGVSSTIELSAHAVLSLRITVTAVLAFGVVCIGALVITLSLQFGDHLDQNSVLRAFDKRDARSPKLEEYRHESEQPRTSPSVSFPVTTFHSCDPLPLTSAGIPHMPFPTTKLMDANSILPLSLWLPRYIQYQNQCFSPWDPFVNELQNVIHQVTLIPSLLISLTCYPRFSNIHLHRVQRMSLLHALSVGTCKFSGQIIWKQSCAWNFLSNLKCRMKTCRHLRTIAALAAEGLPY</sequence>
<organism evidence="2 3">
    <name type="scientific">Lentinula lateritia</name>
    <dbReference type="NCBI Taxonomy" id="40482"/>
    <lineage>
        <taxon>Eukaryota</taxon>
        <taxon>Fungi</taxon>
        <taxon>Dikarya</taxon>
        <taxon>Basidiomycota</taxon>
        <taxon>Agaricomycotina</taxon>
        <taxon>Agaricomycetes</taxon>
        <taxon>Agaricomycetidae</taxon>
        <taxon>Agaricales</taxon>
        <taxon>Marasmiineae</taxon>
        <taxon>Omphalotaceae</taxon>
        <taxon>Lentinula</taxon>
    </lineage>
</organism>
<feature type="transmembrane region" description="Helical" evidence="1">
    <location>
        <begin position="209"/>
        <end position="241"/>
    </location>
</feature>
<name>A0ABQ8VKQ3_9AGAR</name>
<keyword evidence="1" id="KW-0472">Membrane</keyword>
<keyword evidence="1" id="KW-1133">Transmembrane helix</keyword>